<evidence type="ECO:0000313" key="2">
    <source>
        <dbReference type="Proteomes" id="UP001218895"/>
    </source>
</evidence>
<reference evidence="1" key="1">
    <citation type="submission" date="2022-01" db="EMBL/GenBank/DDBJ databases">
        <title>Complete genome of Methanomicrobium antiquum DSM 21220.</title>
        <authorList>
            <person name="Chen S.-C."/>
            <person name="You Y.-T."/>
            <person name="Zhou Y.-Z."/>
            <person name="Lai M.-C."/>
        </authorList>
    </citation>
    <scope>NUCLEOTIDE SEQUENCE</scope>
    <source>
        <strain evidence="1">DSM 21220</strain>
    </source>
</reference>
<evidence type="ECO:0000313" key="1">
    <source>
        <dbReference type="EMBL" id="WFN35777.1"/>
    </source>
</evidence>
<dbReference type="RefSeq" id="WP_278098617.1">
    <property type="nucleotide sequence ID" value="NZ_CP091092.1"/>
</dbReference>
<organism evidence="1 2">
    <name type="scientific">Methanomicrobium antiquum</name>
    <dbReference type="NCBI Taxonomy" id="487686"/>
    <lineage>
        <taxon>Archaea</taxon>
        <taxon>Methanobacteriati</taxon>
        <taxon>Methanobacteriota</taxon>
        <taxon>Stenosarchaea group</taxon>
        <taxon>Methanomicrobia</taxon>
        <taxon>Methanomicrobiales</taxon>
        <taxon>Methanomicrobiaceae</taxon>
        <taxon>Methanomicrobium</taxon>
    </lineage>
</organism>
<name>A0AAF0FNP3_9EURY</name>
<gene>
    <name evidence="1" type="ORF">L1994_06305</name>
</gene>
<accession>A0AAF0FNP3</accession>
<dbReference type="GeneID" id="79949993"/>
<keyword evidence="2" id="KW-1185">Reference proteome</keyword>
<dbReference type="PROSITE" id="PS51257">
    <property type="entry name" value="PROKAR_LIPOPROTEIN"/>
    <property type="match status" value="1"/>
</dbReference>
<dbReference type="Proteomes" id="UP001218895">
    <property type="component" value="Chromosome"/>
</dbReference>
<proteinExistence type="predicted"/>
<dbReference type="KEGG" id="manq:L1994_06305"/>
<dbReference type="EMBL" id="CP091092">
    <property type="protein sequence ID" value="WFN35777.1"/>
    <property type="molecule type" value="Genomic_DNA"/>
</dbReference>
<sequence length="120" mass="13846">MSIRKEIIALMFLLAVMAALSGCMNYSFGDLTYNDSEKKLVFEVNNNADEETITTIQITVFSLDDFRQKEYKQCVGTFNLKPGLNEYSFPVVLEKGNYKMYLYVLKDKTRKSAEIRDLTI</sequence>
<dbReference type="AlphaFoldDB" id="A0AAF0FNP3"/>
<protein>
    <submittedName>
        <fullName evidence="1">Uncharacterized protein</fullName>
    </submittedName>
</protein>